<dbReference type="InterPro" id="IPR036869">
    <property type="entry name" value="J_dom_sf"/>
</dbReference>
<dbReference type="InterPro" id="IPR007872">
    <property type="entry name" value="DPH_MB_dom"/>
</dbReference>
<evidence type="ECO:0000256" key="3">
    <source>
        <dbReference type="ARBA" id="ARBA00022833"/>
    </source>
</evidence>
<dbReference type="InterPro" id="IPR001623">
    <property type="entry name" value="DnaJ_domain"/>
</dbReference>
<keyword evidence="2" id="KW-0479">Metal-binding</keyword>
<evidence type="ECO:0000259" key="5">
    <source>
        <dbReference type="PROSITE" id="PS50076"/>
    </source>
</evidence>
<evidence type="ECO:0000256" key="2">
    <source>
        <dbReference type="ARBA" id="ARBA00022723"/>
    </source>
</evidence>
<keyword evidence="3" id="KW-0862">Zinc</keyword>
<proteinExistence type="inferred from homology"/>
<dbReference type="PANTHER" id="PTHR45255:SF1">
    <property type="entry name" value="DNAJ HOMOLOG SUBFAMILY C MEMBER 24"/>
    <property type="match status" value="1"/>
</dbReference>
<comment type="caution">
    <text evidence="7">The sequence shown here is derived from an EMBL/GenBank/DDBJ whole genome shotgun (WGS) entry which is preliminary data.</text>
</comment>
<dbReference type="Gene3D" id="1.10.287.110">
    <property type="entry name" value="DnaJ domain"/>
    <property type="match status" value="1"/>
</dbReference>
<gene>
    <name evidence="7" type="ORF">XYLVIOL_LOCUS6490</name>
</gene>
<dbReference type="PROSITE" id="PS50076">
    <property type="entry name" value="DNAJ_2"/>
    <property type="match status" value="1"/>
</dbReference>
<name>A0ABP1NVW5_XYLVO</name>
<dbReference type="Proteomes" id="UP001642520">
    <property type="component" value="Unassembled WGS sequence"/>
</dbReference>
<dbReference type="PANTHER" id="PTHR45255">
    <property type="entry name" value="DNAJ HOMOLOG SUBFAMILY C MEMBER 24"/>
    <property type="match status" value="1"/>
</dbReference>
<dbReference type="PRINTS" id="PR00625">
    <property type="entry name" value="JDOMAIN"/>
</dbReference>
<dbReference type="SMART" id="SM00271">
    <property type="entry name" value="DnaJ"/>
    <property type="match status" value="1"/>
</dbReference>
<accession>A0ABP1NVW5</accession>
<dbReference type="Pfam" id="PF00226">
    <property type="entry name" value="DnaJ"/>
    <property type="match status" value="1"/>
</dbReference>
<dbReference type="Gene3D" id="3.10.660.10">
    <property type="entry name" value="DPH Zinc finger"/>
    <property type="match status" value="1"/>
</dbReference>
<dbReference type="SUPFAM" id="SSF46565">
    <property type="entry name" value="Chaperone J-domain"/>
    <property type="match status" value="1"/>
</dbReference>
<reference evidence="7 8" key="1">
    <citation type="submission" date="2024-08" db="EMBL/GenBank/DDBJ databases">
        <authorList>
            <person name="Will J Nash"/>
            <person name="Angela Man"/>
            <person name="Seanna McTaggart"/>
            <person name="Kendall Baker"/>
            <person name="Tom Barker"/>
            <person name="Leah Catchpole"/>
            <person name="Alex Durrant"/>
            <person name="Karim Gharbi"/>
            <person name="Naomi Irish"/>
            <person name="Gemy Kaithakottil"/>
            <person name="Debby Ku"/>
            <person name="Aaliyah Providence"/>
            <person name="Felix Shaw"/>
            <person name="David Swarbreck"/>
            <person name="Chris Watkins"/>
            <person name="Ann M. McCartney"/>
            <person name="Giulio Formenti"/>
            <person name="Alice Mouton"/>
            <person name="Noel Vella"/>
            <person name="Bjorn M von Reumont"/>
            <person name="Adriana Vella"/>
            <person name="Wilfried Haerty"/>
        </authorList>
    </citation>
    <scope>NUCLEOTIDE SEQUENCE [LARGE SCALE GENOMIC DNA]</scope>
</reference>
<protein>
    <submittedName>
        <fullName evidence="7">Uncharacterized protein</fullName>
    </submittedName>
</protein>
<dbReference type="SUPFAM" id="SSF144217">
    <property type="entry name" value="CSL zinc finger"/>
    <property type="match status" value="1"/>
</dbReference>
<keyword evidence="4" id="KW-0408">Iron</keyword>
<dbReference type="Pfam" id="PF05207">
    <property type="entry name" value="Zn_ribbon_CSL"/>
    <property type="match status" value="1"/>
</dbReference>
<keyword evidence="8" id="KW-1185">Reference proteome</keyword>
<dbReference type="InterPro" id="IPR036671">
    <property type="entry name" value="DPH_MB_sf"/>
</dbReference>
<dbReference type="EMBL" id="CAXAJV020001293">
    <property type="protein sequence ID" value="CAL7944152.1"/>
    <property type="molecule type" value="Genomic_DNA"/>
</dbReference>
<feature type="domain" description="J" evidence="5">
    <location>
        <begin position="6"/>
        <end position="70"/>
    </location>
</feature>
<dbReference type="PROSITE" id="PS51074">
    <property type="entry name" value="DPH_MB"/>
    <property type="match status" value="1"/>
</dbReference>
<evidence type="ECO:0000313" key="7">
    <source>
        <dbReference type="EMBL" id="CAL7944152.1"/>
    </source>
</evidence>
<organism evidence="7 8">
    <name type="scientific">Xylocopa violacea</name>
    <name type="common">Violet carpenter bee</name>
    <name type="synonym">Apis violacea</name>
    <dbReference type="NCBI Taxonomy" id="135666"/>
    <lineage>
        <taxon>Eukaryota</taxon>
        <taxon>Metazoa</taxon>
        <taxon>Ecdysozoa</taxon>
        <taxon>Arthropoda</taxon>
        <taxon>Hexapoda</taxon>
        <taxon>Insecta</taxon>
        <taxon>Pterygota</taxon>
        <taxon>Neoptera</taxon>
        <taxon>Endopterygota</taxon>
        <taxon>Hymenoptera</taxon>
        <taxon>Apocrita</taxon>
        <taxon>Aculeata</taxon>
        <taxon>Apoidea</taxon>
        <taxon>Anthophila</taxon>
        <taxon>Apidae</taxon>
        <taxon>Xylocopa</taxon>
        <taxon>Xylocopa</taxon>
    </lineage>
</organism>
<comment type="similarity">
    <text evidence="1">Belongs to the DPH4 family.</text>
</comment>
<evidence type="ECO:0000313" key="8">
    <source>
        <dbReference type="Proteomes" id="UP001642520"/>
    </source>
</evidence>
<evidence type="ECO:0000259" key="6">
    <source>
        <dbReference type="PROSITE" id="PS51074"/>
    </source>
</evidence>
<dbReference type="CDD" id="cd06257">
    <property type="entry name" value="DnaJ"/>
    <property type="match status" value="1"/>
</dbReference>
<evidence type="ECO:0000256" key="4">
    <source>
        <dbReference type="ARBA" id="ARBA00023004"/>
    </source>
</evidence>
<sequence>MMSLINYYDILGCTKESTSADIKRAYHALILKFHPDKNTPEFDSIKFQQVLEAWHALRDPKSREEYDANQKQEELDSESAMIYARISINDLKKMDNNEDMLAYQCRCGGLYCIQREHIQEKNQSICVSCLECTFFIVVET</sequence>
<evidence type="ECO:0000256" key="1">
    <source>
        <dbReference type="ARBA" id="ARBA00006169"/>
    </source>
</evidence>
<feature type="domain" description="DPH-type MB" evidence="6">
    <location>
        <begin position="82"/>
        <end position="140"/>
    </location>
</feature>